<proteinExistence type="predicted"/>
<accession>A0AC58U7Y0</accession>
<name>A0AC58U7Y0_TOBAC</name>
<protein>
    <submittedName>
        <fullName evidence="2">Uncharacterized protein LOC107814577 isoform X1</fullName>
    </submittedName>
</protein>
<reference evidence="2" key="2">
    <citation type="submission" date="2025-08" db="UniProtKB">
        <authorList>
            <consortium name="RefSeq"/>
        </authorList>
    </citation>
    <scope>IDENTIFICATION</scope>
    <source>
        <tissue evidence="2">Leaf</tissue>
    </source>
</reference>
<evidence type="ECO:0000313" key="2">
    <source>
        <dbReference type="RefSeq" id="XP_075105585.1"/>
    </source>
</evidence>
<gene>
    <name evidence="2" type="primary">LOC107814577</name>
</gene>
<dbReference type="Proteomes" id="UP000790787">
    <property type="component" value="Chromosome 3"/>
</dbReference>
<organism evidence="1 2">
    <name type="scientific">Nicotiana tabacum</name>
    <name type="common">Common tobacco</name>
    <dbReference type="NCBI Taxonomy" id="4097"/>
    <lineage>
        <taxon>Eukaryota</taxon>
        <taxon>Viridiplantae</taxon>
        <taxon>Streptophyta</taxon>
        <taxon>Embryophyta</taxon>
        <taxon>Tracheophyta</taxon>
        <taxon>Spermatophyta</taxon>
        <taxon>Magnoliopsida</taxon>
        <taxon>eudicotyledons</taxon>
        <taxon>Gunneridae</taxon>
        <taxon>Pentapetalae</taxon>
        <taxon>asterids</taxon>
        <taxon>lamiids</taxon>
        <taxon>Solanales</taxon>
        <taxon>Solanaceae</taxon>
        <taxon>Nicotianoideae</taxon>
        <taxon>Nicotianeae</taxon>
        <taxon>Nicotiana</taxon>
    </lineage>
</organism>
<dbReference type="RefSeq" id="XP_075105585.1">
    <property type="nucleotide sequence ID" value="XM_075249484.1"/>
</dbReference>
<evidence type="ECO:0000313" key="1">
    <source>
        <dbReference type="Proteomes" id="UP000790787"/>
    </source>
</evidence>
<reference evidence="1" key="1">
    <citation type="journal article" date="2014" name="Nat. Commun.">
        <title>The tobacco genome sequence and its comparison with those of tomato and potato.</title>
        <authorList>
            <person name="Sierro N."/>
            <person name="Battey J.N."/>
            <person name="Ouadi S."/>
            <person name="Bakaher N."/>
            <person name="Bovet L."/>
            <person name="Willig A."/>
            <person name="Goepfert S."/>
            <person name="Peitsch M.C."/>
            <person name="Ivanov N.V."/>
        </authorList>
    </citation>
    <scope>NUCLEOTIDE SEQUENCE [LARGE SCALE GENOMIC DNA]</scope>
</reference>
<keyword evidence="1" id="KW-1185">Reference proteome</keyword>
<sequence>MLISYSKSAKPNGLLIHPVYYLEFNIDVFNIAIVLAIRCGCFLLLLFSSTRTRSYTYLEICVCSSGSNRRVILIIYYCLSQYAFRCCSGILLYNRKHLKDVEYVH</sequence>